<dbReference type="OrthoDB" id="10441277at2759"/>
<name>A0A9W7L6Q2_9STRA</name>
<dbReference type="AlphaFoldDB" id="A0A9W7L6Q2"/>
<dbReference type="InterPro" id="IPR015943">
    <property type="entry name" value="WD40/YVTN_repeat-like_dom_sf"/>
</dbReference>
<sequence>MVHTQSVTIAKTPLFSYTNLNPTNLLALSGGGGSSKSGLSNEVRIVSREWTDPTKDDVVAKIETGEGICTSLACLPTGQDSVLLWCVVGMKLFGYQIIVKPASLKVQITKLAEVDVVGEDLGCIECLACDVKNSELKVGTEKGYLINYRVQQEGGEGGKVTVKQGSRTRPHNVVSSVVCEDGLTVTGGKDGKVGFHFEGGKVVYKE</sequence>
<accession>A0A9W7L6Q2</accession>
<reference evidence="1" key="1">
    <citation type="submission" date="2022-07" db="EMBL/GenBank/DDBJ databases">
        <title>Genome analysis of Parmales, a sister group of diatoms, reveals the evolutionary specialization of diatoms from phago-mixotrophs to photoautotrophs.</title>
        <authorList>
            <person name="Ban H."/>
            <person name="Sato S."/>
            <person name="Yoshikawa S."/>
            <person name="Kazumasa Y."/>
            <person name="Nakamura Y."/>
            <person name="Ichinomiya M."/>
            <person name="Saitoh K."/>
            <person name="Sato N."/>
            <person name="Blanc-Mathieu R."/>
            <person name="Endo H."/>
            <person name="Kuwata A."/>
            <person name="Ogata H."/>
        </authorList>
    </citation>
    <scope>NUCLEOTIDE SEQUENCE</scope>
</reference>
<organism evidence="1 2">
    <name type="scientific">Triparma retinervis</name>
    <dbReference type="NCBI Taxonomy" id="2557542"/>
    <lineage>
        <taxon>Eukaryota</taxon>
        <taxon>Sar</taxon>
        <taxon>Stramenopiles</taxon>
        <taxon>Ochrophyta</taxon>
        <taxon>Bolidophyceae</taxon>
        <taxon>Parmales</taxon>
        <taxon>Triparmaceae</taxon>
        <taxon>Triparma</taxon>
    </lineage>
</organism>
<dbReference type="Gene3D" id="2.130.10.10">
    <property type="entry name" value="YVTN repeat-like/Quinoprotein amine dehydrogenase"/>
    <property type="match status" value="1"/>
</dbReference>
<gene>
    <name evidence="1" type="ORF">TrRE_jg9315</name>
</gene>
<protein>
    <submittedName>
        <fullName evidence="1">Uncharacterized protein</fullName>
    </submittedName>
</protein>
<dbReference type="Proteomes" id="UP001165082">
    <property type="component" value="Unassembled WGS sequence"/>
</dbReference>
<comment type="caution">
    <text evidence="1">The sequence shown here is derived from an EMBL/GenBank/DDBJ whole genome shotgun (WGS) entry which is preliminary data.</text>
</comment>
<evidence type="ECO:0000313" key="2">
    <source>
        <dbReference type="Proteomes" id="UP001165082"/>
    </source>
</evidence>
<keyword evidence="2" id="KW-1185">Reference proteome</keyword>
<evidence type="ECO:0000313" key="1">
    <source>
        <dbReference type="EMBL" id="GMI34264.1"/>
    </source>
</evidence>
<dbReference type="EMBL" id="BRXZ01007800">
    <property type="protein sequence ID" value="GMI34264.1"/>
    <property type="molecule type" value="Genomic_DNA"/>
</dbReference>
<proteinExistence type="predicted"/>
<feature type="non-terminal residue" evidence="1">
    <location>
        <position position="1"/>
    </location>
</feature>